<dbReference type="AlphaFoldDB" id="A0A4D7B437"/>
<reference evidence="2 3" key="1">
    <citation type="submission" date="2019-04" db="EMBL/GenBank/DDBJ databases">
        <title>Phreatobacter aquaticus sp. nov.</title>
        <authorList>
            <person name="Choi A."/>
        </authorList>
    </citation>
    <scope>NUCLEOTIDE SEQUENCE [LARGE SCALE GENOMIC DNA]</scope>
    <source>
        <strain evidence="2 3">KCTC 52518</strain>
    </source>
</reference>
<feature type="transmembrane region" description="Helical" evidence="1">
    <location>
        <begin position="12"/>
        <end position="36"/>
    </location>
</feature>
<feature type="transmembrane region" description="Helical" evidence="1">
    <location>
        <begin position="92"/>
        <end position="115"/>
    </location>
</feature>
<sequence length="247" mass="25356">MPGPTSAAARVTIAVLGILASLALAELVSFRVLGLFLSPNSQGSYTITRTGGEARWLAVANLVSLATSVLLAIGIVKLVYRRRRLDRPLVVLGGYAGACIVAGLVLLACAAGFASGNLPVSEARPRAGLEDLGSLYLALCLVSVYIGVLALLPAAAIIAYAERRGLRSPLFYGGAGAVAAVTVVGAVLLVLLLAGAPQREVFRGASPLFRLLLLFAAPGLAGGLTYWLIAGRKAGERPPSMAARPVD</sequence>
<feature type="transmembrane region" description="Helical" evidence="1">
    <location>
        <begin position="208"/>
        <end position="229"/>
    </location>
</feature>
<keyword evidence="3" id="KW-1185">Reference proteome</keyword>
<accession>A0A4D7B437</accession>
<evidence type="ECO:0000313" key="2">
    <source>
        <dbReference type="EMBL" id="QCI64426.1"/>
    </source>
</evidence>
<feature type="transmembrane region" description="Helical" evidence="1">
    <location>
        <begin position="56"/>
        <end position="80"/>
    </location>
</feature>
<evidence type="ECO:0000256" key="1">
    <source>
        <dbReference type="SAM" id="Phobius"/>
    </source>
</evidence>
<feature type="transmembrane region" description="Helical" evidence="1">
    <location>
        <begin position="135"/>
        <end position="158"/>
    </location>
</feature>
<dbReference type="Proteomes" id="UP000298781">
    <property type="component" value="Chromosome"/>
</dbReference>
<keyword evidence="1" id="KW-0472">Membrane</keyword>
<keyword evidence="1" id="KW-0812">Transmembrane</keyword>
<proteinExistence type="predicted"/>
<protein>
    <submittedName>
        <fullName evidence="2">Uncharacterized protein</fullName>
    </submittedName>
</protein>
<feature type="transmembrane region" description="Helical" evidence="1">
    <location>
        <begin position="170"/>
        <end position="196"/>
    </location>
</feature>
<name>A0A4D7B437_9HYPH</name>
<keyword evidence="1" id="KW-1133">Transmembrane helix</keyword>
<dbReference type="EMBL" id="CP039690">
    <property type="protein sequence ID" value="QCI64426.1"/>
    <property type="molecule type" value="Genomic_DNA"/>
</dbReference>
<dbReference type="KEGG" id="pstg:E8M01_09395"/>
<evidence type="ECO:0000313" key="3">
    <source>
        <dbReference type="Proteomes" id="UP000298781"/>
    </source>
</evidence>
<gene>
    <name evidence="2" type="ORF">E8M01_09395</name>
</gene>
<organism evidence="2 3">
    <name type="scientific">Phreatobacter stygius</name>
    <dbReference type="NCBI Taxonomy" id="1940610"/>
    <lineage>
        <taxon>Bacteria</taxon>
        <taxon>Pseudomonadati</taxon>
        <taxon>Pseudomonadota</taxon>
        <taxon>Alphaproteobacteria</taxon>
        <taxon>Hyphomicrobiales</taxon>
        <taxon>Phreatobacteraceae</taxon>
        <taxon>Phreatobacter</taxon>
    </lineage>
</organism>
<dbReference type="RefSeq" id="WP_136959880.1">
    <property type="nucleotide sequence ID" value="NZ_CP039690.1"/>
</dbReference>